<accession>K0TNG3</accession>
<evidence type="ECO:0000256" key="2">
    <source>
        <dbReference type="SAM" id="SignalP"/>
    </source>
</evidence>
<sequence length="380" mass="41370">MMGRIGRLHLCLPLILAPSLAFVVTPKLPSGATLITRHQQQDQDPGSTDGDAASVPDLCGDRVDAADRWFQINSTLREDDGIMRDCDAVVTWVGVDRDESTVVRLLQPVESRQSASDAILRSAGNQVPPRSAVEAIEATQRWSSNFVRRLNLCPWAAQSLDTQGAMRFWVLLVGEDDGEELIFDRLHRTIRMAGEHLVSIAAPASEDDPTGRIAVDPSAAISFVILARVDGNVPNPPAADFGSFYETFLYLEDRFLDECDVYWNTNGDESGGELPLGCDITIAAFHPEWKFDSSDTSAIGESCQPIDYEKRTPYPTVSIVLSSAIDSLMDERVGGADPHGSALVTKRIAEVNVQTLDGLGIEEVERLYAAEVAKCLPPGS</sequence>
<reference evidence="3 4" key="1">
    <citation type="journal article" date="2012" name="Genome Biol.">
        <title>Genome and low-iron response of an oceanic diatom adapted to chronic iron limitation.</title>
        <authorList>
            <person name="Lommer M."/>
            <person name="Specht M."/>
            <person name="Roy A.S."/>
            <person name="Kraemer L."/>
            <person name="Andreson R."/>
            <person name="Gutowska M.A."/>
            <person name="Wolf J."/>
            <person name="Bergner S.V."/>
            <person name="Schilhabel M.B."/>
            <person name="Klostermeier U.C."/>
            <person name="Beiko R.G."/>
            <person name="Rosenstiel P."/>
            <person name="Hippler M."/>
            <person name="Laroche J."/>
        </authorList>
    </citation>
    <scope>NUCLEOTIDE SEQUENCE [LARGE SCALE GENOMIC DNA]</scope>
    <source>
        <strain evidence="3 4">CCMP1005</strain>
    </source>
</reference>
<dbReference type="OrthoDB" id="49042at2759"/>
<feature type="signal peptide" evidence="2">
    <location>
        <begin position="1"/>
        <end position="21"/>
    </location>
</feature>
<name>K0TNG3_THAOC</name>
<dbReference type="Proteomes" id="UP000266841">
    <property type="component" value="Unassembled WGS sequence"/>
</dbReference>
<feature type="compositionally biased region" description="Polar residues" evidence="1">
    <location>
        <begin position="36"/>
        <end position="46"/>
    </location>
</feature>
<evidence type="ECO:0000256" key="1">
    <source>
        <dbReference type="SAM" id="MobiDB-lite"/>
    </source>
</evidence>
<keyword evidence="4" id="KW-1185">Reference proteome</keyword>
<evidence type="ECO:0000313" key="3">
    <source>
        <dbReference type="EMBL" id="EJK73502.1"/>
    </source>
</evidence>
<evidence type="ECO:0000313" key="4">
    <source>
        <dbReference type="Proteomes" id="UP000266841"/>
    </source>
</evidence>
<comment type="caution">
    <text evidence="3">The sequence shown here is derived from an EMBL/GenBank/DDBJ whole genome shotgun (WGS) entry which is preliminary data.</text>
</comment>
<organism evidence="3 4">
    <name type="scientific">Thalassiosira oceanica</name>
    <name type="common">Marine diatom</name>
    <dbReference type="NCBI Taxonomy" id="159749"/>
    <lineage>
        <taxon>Eukaryota</taxon>
        <taxon>Sar</taxon>
        <taxon>Stramenopiles</taxon>
        <taxon>Ochrophyta</taxon>
        <taxon>Bacillariophyta</taxon>
        <taxon>Coscinodiscophyceae</taxon>
        <taxon>Thalassiosirophycidae</taxon>
        <taxon>Thalassiosirales</taxon>
        <taxon>Thalassiosiraceae</taxon>
        <taxon>Thalassiosira</taxon>
    </lineage>
</organism>
<dbReference type="AlphaFoldDB" id="K0TNG3"/>
<feature type="region of interest" description="Disordered" evidence="1">
    <location>
        <begin position="36"/>
        <end position="56"/>
    </location>
</feature>
<feature type="chain" id="PRO_5030173194" evidence="2">
    <location>
        <begin position="22"/>
        <end position="380"/>
    </location>
</feature>
<proteinExistence type="predicted"/>
<dbReference type="EMBL" id="AGNL01004450">
    <property type="protein sequence ID" value="EJK73502.1"/>
    <property type="molecule type" value="Genomic_DNA"/>
</dbReference>
<dbReference type="eggNOG" id="ENOG502T707">
    <property type="taxonomic scope" value="Eukaryota"/>
</dbReference>
<protein>
    <submittedName>
        <fullName evidence="3">Uncharacterized protein</fullName>
    </submittedName>
</protein>
<keyword evidence="2" id="KW-0732">Signal</keyword>
<gene>
    <name evidence="3" type="ORF">THAOC_04871</name>
</gene>
<dbReference type="OMA" id="ATHRWSS"/>